<gene>
    <name evidence="1" type="ORF">IE53DRAFT_384137</name>
</gene>
<dbReference type="Proteomes" id="UP000245626">
    <property type="component" value="Unassembled WGS sequence"/>
</dbReference>
<keyword evidence="2" id="KW-1185">Reference proteome</keyword>
<sequence>MPVNNQPNTSIYVKNINTKIKKPELRRQLYSLFATYGKVLDVVATRAEGMRGQAFVVFKDLQSATAAMRGLDGFEFYDKPLSIDYAKSKSKATLVEELGPEALFDPSLLASEKGKTPGPGKVTLSSAQAEARGREKKRAREEAGAHGELDSDEDADQTTRGTKAAKTGDGEGREEKEEDDDEEDAMEMGDDSDEEQGPMPAPGTLYDPNSPPLPEVGEVPNPVLFCPDLPSEISEDMLGVLFQQWVISAEPIETQVHPSDSLILFLFLSHSCKNLDLTSIRCSLPSPLARSDIPDSRA</sequence>
<proteinExistence type="predicted"/>
<organism evidence="1 2">
    <name type="scientific">Violaceomyces palustris</name>
    <dbReference type="NCBI Taxonomy" id="1673888"/>
    <lineage>
        <taxon>Eukaryota</taxon>
        <taxon>Fungi</taxon>
        <taxon>Dikarya</taxon>
        <taxon>Basidiomycota</taxon>
        <taxon>Ustilaginomycotina</taxon>
        <taxon>Ustilaginomycetes</taxon>
        <taxon>Violaceomycetales</taxon>
        <taxon>Violaceomycetaceae</taxon>
        <taxon>Violaceomyces</taxon>
    </lineage>
</organism>
<dbReference type="EMBL" id="KZ819728">
    <property type="protein sequence ID" value="PWN53381.1"/>
    <property type="molecule type" value="Genomic_DNA"/>
</dbReference>
<evidence type="ECO:0000313" key="1">
    <source>
        <dbReference type="EMBL" id="PWN53381.1"/>
    </source>
</evidence>
<protein>
    <submittedName>
        <fullName evidence="1">Uncharacterized protein</fullName>
    </submittedName>
</protein>
<accession>A0ACD0P5Q1</accession>
<reference evidence="1 2" key="1">
    <citation type="journal article" date="2018" name="Mol. Biol. Evol.">
        <title>Broad Genomic Sampling Reveals a Smut Pathogenic Ancestry of the Fungal Clade Ustilaginomycotina.</title>
        <authorList>
            <person name="Kijpornyongpan T."/>
            <person name="Mondo S.J."/>
            <person name="Barry K."/>
            <person name="Sandor L."/>
            <person name="Lee J."/>
            <person name="Lipzen A."/>
            <person name="Pangilinan J."/>
            <person name="LaButti K."/>
            <person name="Hainaut M."/>
            <person name="Henrissat B."/>
            <person name="Grigoriev I.V."/>
            <person name="Spatafora J.W."/>
            <person name="Aime M.C."/>
        </authorList>
    </citation>
    <scope>NUCLEOTIDE SEQUENCE [LARGE SCALE GENOMIC DNA]</scope>
    <source>
        <strain evidence="1 2">SA 807</strain>
    </source>
</reference>
<name>A0ACD0P5Q1_9BASI</name>
<evidence type="ECO:0000313" key="2">
    <source>
        <dbReference type="Proteomes" id="UP000245626"/>
    </source>
</evidence>